<accession>A0AAD6TZQ7</accession>
<dbReference type="EMBL" id="JARJCN010000039">
    <property type="protein sequence ID" value="KAJ7083976.1"/>
    <property type="molecule type" value="Genomic_DNA"/>
</dbReference>
<name>A0AAD6TZQ7_9AGAR</name>
<gene>
    <name evidence="1" type="ORF">B0H15DRAFT_402340</name>
</gene>
<dbReference type="InterPro" id="IPR008949">
    <property type="entry name" value="Isoprenoid_synthase_dom_sf"/>
</dbReference>
<dbReference type="Gene3D" id="1.10.600.10">
    <property type="entry name" value="Farnesyl Diphosphate Synthase"/>
    <property type="match status" value="1"/>
</dbReference>
<proteinExistence type="predicted"/>
<evidence type="ECO:0000313" key="1">
    <source>
        <dbReference type="EMBL" id="KAJ7083976.1"/>
    </source>
</evidence>
<dbReference type="Proteomes" id="UP001222325">
    <property type="component" value="Unassembled WGS sequence"/>
</dbReference>
<keyword evidence="2" id="KW-1185">Reference proteome</keyword>
<dbReference type="SUPFAM" id="SSF48576">
    <property type="entry name" value="Terpenoid synthases"/>
    <property type="match status" value="1"/>
</dbReference>
<evidence type="ECO:0000313" key="2">
    <source>
        <dbReference type="Proteomes" id="UP001222325"/>
    </source>
</evidence>
<dbReference type="AlphaFoldDB" id="A0AAD6TZQ7"/>
<sequence>MPSSPSVQLPDLLGLVRPFDLRTNRHCHGVTGASEEWFAAQHDALTPDECAALRSWKVGLWASTCFPTSDPPQLRLATDFLTLLVTCNARFARAQSMRDCGWIEEEGSWSGWDCLSGNTLFRAMMERVAAAMPSEAWREKFNRSSRAFRAAQTKLLAYRQSNTLPSIETYVDLRRDLSGIAMVFDLIEIAEGLNMASYSDPWKTFKHFAADIIALCTDIFAYNNDQFNNNLFNVVSIICTEQGVSPQGAINFAFALISTSYKNFLAAEAILFQEPSWPRSTSPVWTWNPLRRKQADATPDPPLPQQPLPPDAKLYLRGLKDCVVGTVNWGYETELYFGTKGDEVRQFGWVFLKLKDGEHD</sequence>
<protein>
    <submittedName>
        <fullName evidence="1">Isoprenoid synthase domain-containing protein</fullName>
    </submittedName>
</protein>
<comment type="caution">
    <text evidence="1">The sequence shown here is derived from an EMBL/GenBank/DDBJ whole genome shotgun (WGS) entry which is preliminary data.</text>
</comment>
<organism evidence="1 2">
    <name type="scientific">Mycena belliarum</name>
    <dbReference type="NCBI Taxonomy" id="1033014"/>
    <lineage>
        <taxon>Eukaryota</taxon>
        <taxon>Fungi</taxon>
        <taxon>Dikarya</taxon>
        <taxon>Basidiomycota</taxon>
        <taxon>Agaricomycotina</taxon>
        <taxon>Agaricomycetes</taxon>
        <taxon>Agaricomycetidae</taxon>
        <taxon>Agaricales</taxon>
        <taxon>Marasmiineae</taxon>
        <taxon>Mycenaceae</taxon>
        <taxon>Mycena</taxon>
    </lineage>
</organism>
<reference evidence="1" key="1">
    <citation type="submission" date="2023-03" db="EMBL/GenBank/DDBJ databases">
        <title>Massive genome expansion in bonnet fungi (Mycena s.s.) driven by repeated elements and novel gene families across ecological guilds.</title>
        <authorList>
            <consortium name="Lawrence Berkeley National Laboratory"/>
            <person name="Harder C.B."/>
            <person name="Miyauchi S."/>
            <person name="Viragh M."/>
            <person name="Kuo A."/>
            <person name="Thoen E."/>
            <person name="Andreopoulos B."/>
            <person name="Lu D."/>
            <person name="Skrede I."/>
            <person name="Drula E."/>
            <person name="Henrissat B."/>
            <person name="Morin E."/>
            <person name="Kohler A."/>
            <person name="Barry K."/>
            <person name="LaButti K."/>
            <person name="Morin E."/>
            <person name="Salamov A."/>
            <person name="Lipzen A."/>
            <person name="Mereny Z."/>
            <person name="Hegedus B."/>
            <person name="Baldrian P."/>
            <person name="Stursova M."/>
            <person name="Weitz H."/>
            <person name="Taylor A."/>
            <person name="Grigoriev I.V."/>
            <person name="Nagy L.G."/>
            <person name="Martin F."/>
            <person name="Kauserud H."/>
        </authorList>
    </citation>
    <scope>NUCLEOTIDE SEQUENCE</scope>
    <source>
        <strain evidence="1">CBHHK173m</strain>
    </source>
</reference>
<dbReference type="Pfam" id="PF19086">
    <property type="entry name" value="Terpene_syn_C_2"/>
    <property type="match status" value="1"/>
</dbReference>